<accession>A0ABW4LK63</accession>
<dbReference type="Proteomes" id="UP001597214">
    <property type="component" value="Unassembled WGS sequence"/>
</dbReference>
<evidence type="ECO:0000313" key="1">
    <source>
        <dbReference type="EMBL" id="MFD1735143.1"/>
    </source>
</evidence>
<dbReference type="RefSeq" id="WP_377926230.1">
    <property type="nucleotide sequence ID" value="NZ_JBHUEM010000001.1"/>
</dbReference>
<organism evidence="1 2">
    <name type="scientific">Bacillus salitolerans</name>
    <dbReference type="NCBI Taxonomy" id="1437434"/>
    <lineage>
        <taxon>Bacteria</taxon>
        <taxon>Bacillati</taxon>
        <taxon>Bacillota</taxon>
        <taxon>Bacilli</taxon>
        <taxon>Bacillales</taxon>
        <taxon>Bacillaceae</taxon>
        <taxon>Bacillus</taxon>
    </lineage>
</organism>
<dbReference type="Pfam" id="PF09960">
    <property type="entry name" value="DUF2194"/>
    <property type="match status" value="1"/>
</dbReference>
<dbReference type="InterPro" id="IPR011330">
    <property type="entry name" value="Glyco_hydro/deAcase_b/a-brl"/>
</dbReference>
<proteinExistence type="predicted"/>
<dbReference type="EMBL" id="JBHUEM010000001">
    <property type="protein sequence ID" value="MFD1735143.1"/>
    <property type="molecule type" value="Genomic_DNA"/>
</dbReference>
<keyword evidence="2" id="KW-1185">Reference proteome</keyword>
<sequence>MMKHSRRLMMIVLGMTFLLIVTLQFLKPEVLYRIFTISTKNEFKVELMSDESDHVPNGEELMVYIIGEAFDVENSLLLENISYSLHYSKIRYGFIKANQINELEATPYNVVMLTGGDASHVKLEDITRFVDRGGSLYISSRFYDPNWASLLGIEENFGYFPEPSYGIHFETTFFPGYPNVASDESSISNSMLDLTLNEKANVYIRSEETPLLWTFQYGEGTVLYWNGTFLTDKLARGLITHSLSLLIPSFVSGQAAIKVMFIDDFPSPVPFGTAWSIKRDYGLSTEKFYKQVWWPDMKRLGEKYRFLYTNVLIGTYRDDMELSADELITSNDYHMVYYGRDSLRNGHEVGLHGYNHQSLVLESESTNPQLGYVPWPSQESMEESIRRAREMFLHFFPGSTLTTYVPPSNIIGETGIHALMNQLPDLKVLAGLYVGNRQTGDLVQEFEFDSMYEDLFHFPRITSGYDLDGEIDYFILNDALLNFGVFSHFIHPDDVLDDYRSKGRSWEEMKHQYIQLLDYLQEQHPQLEPYTTAQGRDRLISYLNSTLNVYHEKDQITIKGTQIPSPTHVFVRTREGKMLEDGEYEGYSVTSLKNTDNLYTVEIKKPYVTIKLKDEAR</sequence>
<dbReference type="InterPro" id="IPR029062">
    <property type="entry name" value="Class_I_gatase-like"/>
</dbReference>
<dbReference type="Gene3D" id="3.20.20.370">
    <property type="entry name" value="Glycoside hydrolase/deacetylase"/>
    <property type="match status" value="1"/>
</dbReference>
<dbReference type="SUPFAM" id="SSF52317">
    <property type="entry name" value="Class I glutamine amidotransferase-like"/>
    <property type="match status" value="1"/>
</dbReference>
<name>A0ABW4LK63_9BACI</name>
<protein>
    <submittedName>
        <fullName evidence="1">DUF2194 domain-containing protein</fullName>
    </submittedName>
</protein>
<dbReference type="InterPro" id="IPR018695">
    <property type="entry name" value="DUF2194"/>
</dbReference>
<comment type="caution">
    <text evidence="1">The sequence shown here is derived from an EMBL/GenBank/DDBJ whole genome shotgun (WGS) entry which is preliminary data.</text>
</comment>
<dbReference type="SUPFAM" id="SSF88713">
    <property type="entry name" value="Glycoside hydrolase/deacetylase"/>
    <property type="match status" value="1"/>
</dbReference>
<evidence type="ECO:0000313" key="2">
    <source>
        <dbReference type="Proteomes" id="UP001597214"/>
    </source>
</evidence>
<gene>
    <name evidence="1" type="ORF">ACFSCX_01070</name>
</gene>
<reference evidence="2" key="1">
    <citation type="journal article" date="2019" name="Int. J. Syst. Evol. Microbiol.">
        <title>The Global Catalogue of Microorganisms (GCM) 10K type strain sequencing project: providing services to taxonomists for standard genome sequencing and annotation.</title>
        <authorList>
            <consortium name="The Broad Institute Genomics Platform"/>
            <consortium name="The Broad Institute Genome Sequencing Center for Infectious Disease"/>
            <person name="Wu L."/>
            <person name="Ma J."/>
        </authorList>
    </citation>
    <scope>NUCLEOTIDE SEQUENCE [LARGE SCALE GENOMIC DNA]</scope>
    <source>
        <strain evidence="2">CCUG 49339</strain>
    </source>
</reference>